<dbReference type="EMBL" id="CM000850">
    <property type="protein sequence ID" value="KRH05198.1"/>
    <property type="molecule type" value="Genomic_DNA"/>
</dbReference>
<protein>
    <submittedName>
        <fullName evidence="1 2">Uncharacterized protein</fullName>
    </submittedName>
</protein>
<proteinExistence type="predicted"/>
<evidence type="ECO:0000313" key="1">
    <source>
        <dbReference type="EMBL" id="KRH05198.1"/>
    </source>
</evidence>
<reference evidence="2" key="2">
    <citation type="submission" date="2018-02" db="UniProtKB">
        <authorList>
            <consortium name="EnsemblPlants"/>
        </authorList>
    </citation>
    <scope>IDENTIFICATION</scope>
    <source>
        <strain evidence="2">Williams 82</strain>
    </source>
</reference>
<sequence>MDSVHLIVENKGSSTNMSFNLGKDLNYLVLPYSDEENLKGSSSKREVTYVSIIAIKIYHVDDDKGQSFIRSCHSSKKSATKFEILSLGDGRWQKKEPNGVWKIGSK</sequence>
<reference evidence="1" key="3">
    <citation type="submission" date="2018-07" db="EMBL/GenBank/DDBJ databases">
        <title>WGS assembly of Glycine max.</title>
        <authorList>
            <person name="Schmutz J."/>
            <person name="Cannon S."/>
            <person name="Schlueter J."/>
            <person name="Ma J."/>
            <person name="Mitros T."/>
            <person name="Nelson W."/>
            <person name="Hyten D."/>
            <person name="Song Q."/>
            <person name="Thelen J."/>
            <person name="Cheng J."/>
            <person name="Xu D."/>
            <person name="Hellsten U."/>
            <person name="May G."/>
            <person name="Yu Y."/>
            <person name="Sakurai T."/>
            <person name="Umezawa T."/>
            <person name="Bhattacharyya M."/>
            <person name="Sandhu D."/>
            <person name="Valliyodan B."/>
            <person name="Lindquist E."/>
            <person name="Peto M."/>
            <person name="Grant D."/>
            <person name="Shu S."/>
            <person name="Goodstein D."/>
            <person name="Barry K."/>
            <person name="Futrell-Griggs M."/>
            <person name="Abernathy B."/>
            <person name="Du J."/>
            <person name="Tian Z."/>
            <person name="Zhu L."/>
            <person name="Gill N."/>
            <person name="Joshi T."/>
            <person name="Libault M."/>
            <person name="Sethuraman A."/>
            <person name="Zhang X."/>
            <person name="Shinozaki K."/>
            <person name="Nguyen H."/>
            <person name="Wing R."/>
            <person name="Cregan P."/>
            <person name="Specht J."/>
            <person name="Grimwood J."/>
            <person name="Rokhsar D."/>
            <person name="Stacey G."/>
            <person name="Shoemaker R."/>
            <person name="Jackson S."/>
        </authorList>
    </citation>
    <scope>NUCLEOTIDE SEQUENCE</scope>
    <source>
        <tissue evidence="1">Callus</tissue>
    </source>
</reference>
<dbReference type="InParanoid" id="A0A0R0FGE9"/>
<evidence type="ECO:0000313" key="2">
    <source>
        <dbReference type="EnsemblPlants" id="KRH05198"/>
    </source>
</evidence>
<dbReference type="Gramene" id="KRH05198">
    <property type="protein sequence ID" value="KRH05198"/>
    <property type="gene ID" value="GLYMA_17G213200"/>
</dbReference>
<evidence type="ECO:0000313" key="3">
    <source>
        <dbReference type="Proteomes" id="UP000008827"/>
    </source>
</evidence>
<organism evidence="1">
    <name type="scientific">Glycine max</name>
    <name type="common">Soybean</name>
    <name type="synonym">Glycine hispida</name>
    <dbReference type="NCBI Taxonomy" id="3847"/>
    <lineage>
        <taxon>Eukaryota</taxon>
        <taxon>Viridiplantae</taxon>
        <taxon>Streptophyta</taxon>
        <taxon>Embryophyta</taxon>
        <taxon>Tracheophyta</taxon>
        <taxon>Spermatophyta</taxon>
        <taxon>Magnoliopsida</taxon>
        <taxon>eudicotyledons</taxon>
        <taxon>Gunneridae</taxon>
        <taxon>Pentapetalae</taxon>
        <taxon>rosids</taxon>
        <taxon>fabids</taxon>
        <taxon>Fabales</taxon>
        <taxon>Fabaceae</taxon>
        <taxon>Papilionoideae</taxon>
        <taxon>50 kb inversion clade</taxon>
        <taxon>NPAAA clade</taxon>
        <taxon>indigoferoid/millettioid clade</taxon>
        <taxon>Phaseoleae</taxon>
        <taxon>Glycine</taxon>
        <taxon>Glycine subgen. Soja</taxon>
    </lineage>
</organism>
<dbReference type="AlphaFoldDB" id="A0A0R0FGE9"/>
<dbReference type="EnsemblPlants" id="KRH05198">
    <property type="protein sequence ID" value="KRH05198"/>
    <property type="gene ID" value="GLYMA_17G213200"/>
</dbReference>
<accession>A0A0R0FGE9</accession>
<name>A0A0R0FGE9_SOYBN</name>
<gene>
    <name evidence="1" type="ORF">GLYMA_17G213200</name>
</gene>
<reference evidence="1 2" key="1">
    <citation type="journal article" date="2010" name="Nature">
        <title>Genome sequence of the palaeopolyploid soybean.</title>
        <authorList>
            <person name="Schmutz J."/>
            <person name="Cannon S.B."/>
            <person name="Schlueter J."/>
            <person name="Ma J."/>
            <person name="Mitros T."/>
            <person name="Nelson W."/>
            <person name="Hyten D.L."/>
            <person name="Song Q."/>
            <person name="Thelen J.J."/>
            <person name="Cheng J."/>
            <person name="Xu D."/>
            <person name="Hellsten U."/>
            <person name="May G.D."/>
            <person name="Yu Y."/>
            <person name="Sakurai T."/>
            <person name="Umezawa T."/>
            <person name="Bhattacharyya M.K."/>
            <person name="Sandhu D."/>
            <person name="Valliyodan B."/>
            <person name="Lindquist E."/>
            <person name="Peto M."/>
            <person name="Grant D."/>
            <person name="Shu S."/>
            <person name="Goodstein D."/>
            <person name="Barry K."/>
            <person name="Futrell-Griggs M."/>
            <person name="Abernathy B."/>
            <person name="Du J."/>
            <person name="Tian Z."/>
            <person name="Zhu L."/>
            <person name="Gill N."/>
            <person name="Joshi T."/>
            <person name="Libault M."/>
            <person name="Sethuraman A."/>
            <person name="Zhang X.-C."/>
            <person name="Shinozaki K."/>
            <person name="Nguyen H.T."/>
            <person name="Wing R.A."/>
            <person name="Cregan P."/>
            <person name="Specht J."/>
            <person name="Grimwood J."/>
            <person name="Rokhsar D."/>
            <person name="Stacey G."/>
            <person name="Shoemaker R.C."/>
            <person name="Jackson S.A."/>
        </authorList>
    </citation>
    <scope>NUCLEOTIDE SEQUENCE</scope>
    <source>
        <strain evidence="2">cv. Williams 82</strain>
        <tissue evidence="1">Callus</tissue>
    </source>
</reference>
<dbReference type="Proteomes" id="UP000008827">
    <property type="component" value="Chromosome 17"/>
</dbReference>
<keyword evidence="3" id="KW-1185">Reference proteome</keyword>